<dbReference type="GO" id="GO:0004674">
    <property type="term" value="F:protein serine/threonine kinase activity"/>
    <property type="evidence" value="ECO:0000318"/>
    <property type="project" value="GO_Central"/>
</dbReference>
<keyword evidence="6" id="KW-1185">Reference proteome</keyword>
<dbReference type="VEuPathDB" id="FungiDB:SJAG_01084"/>
<dbReference type="GO" id="GO:0010515">
    <property type="term" value="P:negative regulation of induction of conjugation with cellular fusion"/>
    <property type="evidence" value="ECO:0007669"/>
    <property type="project" value="EnsemblFungi"/>
</dbReference>
<gene>
    <name evidence="5" type="primary">srk1</name>
    <name evidence="4" type="ORF">SJAG_01084</name>
</gene>
<dbReference type="Gene3D" id="1.10.510.10">
    <property type="entry name" value="Transferase(Phosphotransferase) domain 1"/>
    <property type="match status" value="1"/>
</dbReference>
<dbReference type="HOGENOM" id="CLU_006421_1_0_1"/>
<dbReference type="GeneID" id="7048328"/>
<dbReference type="SUPFAM" id="SSF56112">
    <property type="entry name" value="Protein kinase-like (PK-like)"/>
    <property type="match status" value="1"/>
</dbReference>
<dbReference type="GO" id="GO:0005524">
    <property type="term" value="F:ATP binding"/>
    <property type="evidence" value="ECO:0007669"/>
    <property type="project" value="UniProtKB-KW"/>
</dbReference>
<protein>
    <submittedName>
        <fullName evidence="4">CAMK/CAMK1 protein kinase Srk1</fullName>
    </submittedName>
</protein>
<proteinExistence type="predicted"/>
<evidence type="ECO:0000313" key="4">
    <source>
        <dbReference type="EMBL" id="EEB06058.1"/>
    </source>
</evidence>
<dbReference type="PANTHER" id="PTHR24347">
    <property type="entry name" value="SERINE/THREONINE-PROTEIN KINASE"/>
    <property type="match status" value="1"/>
</dbReference>
<organism evidence="4 6">
    <name type="scientific">Schizosaccharomyces japonicus (strain yFS275 / FY16936)</name>
    <name type="common">Fission yeast</name>
    <dbReference type="NCBI Taxonomy" id="402676"/>
    <lineage>
        <taxon>Eukaryota</taxon>
        <taxon>Fungi</taxon>
        <taxon>Dikarya</taxon>
        <taxon>Ascomycota</taxon>
        <taxon>Taphrinomycotina</taxon>
        <taxon>Schizosaccharomycetes</taxon>
        <taxon>Schizosaccharomycetales</taxon>
        <taxon>Schizosaccharomycetaceae</taxon>
        <taxon>Schizosaccharomyces</taxon>
    </lineage>
</organism>
<dbReference type="GO" id="GO:0034599">
    <property type="term" value="P:cellular response to oxidative stress"/>
    <property type="evidence" value="ECO:0007669"/>
    <property type="project" value="EnsemblFungi"/>
</dbReference>
<dbReference type="OMA" id="KQYYYIV"/>
<dbReference type="eggNOG" id="KOG0032">
    <property type="taxonomic scope" value="Eukaryota"/>
</dbReference>
<evidence type="ECO:0000256" key="2">
    <source>
        <dbReference type="ARBA" id="ARBA00022840"/>
    </source>
</evidence>
<evidence type="ECO:0000313" key="6">
    <source>
        <dbReference type="Proteomes" id="UP000001744"/>
    </source>
</evidence>
<keyword evidence="4" id="KW-0808">Transferase</keyword>
<dbReference type="Proteomes" id="UP000001744">
    <property type="component" value="Unassembled WGS sequence"/>
</dbReference>
<accession>B6JXF7</accession>
<dbReference type="InterPro" id="IPR000719">
    <property type="entry name" value="Prot_kinase_dom"/>
</dbReference>
<dbReference type="Pfam" id="PF00069">
    <property type="entry name" value="Pkinase"/>
    <property type="match status" value="1"/>
</dbReference>
<name>B6JXF7_SCHJY</name>
<dbReference type="InterPro" id="IPR011009">
    <property type="entry name" value="Kinase-like_dom_sf"/>
</dbReference>
<evidence type="ECO:0000259" key="3">
    <source>
        <dbReference type="PROSITE" id="PS50011"/>
    </source>
</evidence>
<dbReference type="GO" id="GO:1900181">
    <property type="term" value="P:negative regulation of protein localization to nucleus"/>
    <property type="evidence" value="ECO:0007669"/>
    <property type="project" value="EnsemblFungi"/>
</dbReference>
<dbReference type="AlphaFoldDB" id="B6JXF7"/>
<dbReference type="GO" id="GO:0005737">
    <property type="term" value="C:cytoplasm"/>
    <property type="evidence" value="ECO:0000318"/>
    <property type="project" value="GO_Central"/>
</dbReference>
<reference evidence="4 6" key="1">
    <citation type="journal article" date="2011" name="Science">
        <title>Comparative functional genomics of the fission yeasts.</title>
        <authorList>
            <person name="Rhind N."/>
            <person name="Chen Z."/>
            <person name="Yassour M."/>
            <person name="Thompson D.A."/>
            <person name="Haas B.J."/>
            <person name="Habib N."/>
            <person name="Wapinski I."/>
            <person name="Roy S."/>
            <person name="Lin M.F."/>
            <person name="Heiman D.I."/>
            <person name="Young S.K."/>
            <person name="Furuya K."/>
            <person name="Guo Y."/>
            <person name="Pidoux A."/>
            <person name="Chen H.M."/>
            <person name="Robbertse B."/>
            <person name="Goldberg J.M."/>
            <person name="Aoki K."/>
            <person name="Bayne E.H."/>
            <person name="Berlin A.M."/>
            <person name="Desjardins C.A."/>
            <person name="Dobbs E."/>
            <person name="Dukaj L."/>
            <person name="Fan L."/>
            <person name="FitzGerald M.G."/>
            <person name="French C."/>
            <person name="Gujja S."/>
            <person name="Hansen K."/>
            <person name="Keifenheim D."/>
            <person name="Levin J.Z."/>
            <person name="Mosher R.A."/>
            <person name="Mueller C.A."/>
            <person name="Pfiffner J."/>
            <person name="Priest M."/>
            <person name="Russ C."/>
            <person name="Smialowska A."/>
            <person name="Swoboda P."/>
            <person name="Sykes S.M."/>
            <person name="Vaughn M."/>
            <person name="Vengrova S."/>
            <person name="Yoder R."/>
            <person name="Zeng Q."/>
            <person name="Allshire R."/>
            <person name="Baulcombe D."/>
            <person name="Birren B.W."/>
            <person name="Brown W."/>
            <person name="Ekwall K."/>
            <person name="Kellis M."/>
            <person name="Leatherwood J."/>
            <person name="Levin H."/>
            <person name="Margalit H."/>
            <person name="Martienssen R."/>
            <person name="Nieduszynski C.A."/>
            <person name="Spatafora J.W."/>
            <person name="Friedman N."/>
            <person name="Dalgaard J.Z."/>
            <person name="Baumann P."/>
            <person name="Niki H."/>
            <person name="Regev A."/>
            <person name="Nusbaum C."/>
        </authorList>
    </citation>
    <scope>NUCLEOTIDE SEQUENCE [LARGE SCALE GENOMIC DNA]</scope>
    <source>
        <strain evidence="6">yFS275 / FY16936</strain>
    </source>
</reference>
<dbReference type="OrthoDB" id="1738954at2759"/>
<keyword evidence="4" id="KW-0418">Kinase</keyword>
<keyword evidence="2" id="KW-0067">ATP-binding</keyword>
<dbReference type="RefSeq" id="XP_002172351.1">
    <property type="nucleotide sequence ID" value="XM_002172315.1"/>
</dbReference>
<evidence type="ECO:0000256" key="1">
    <source>
        <dbReference type="ARBA" id="ARBA00022741"/>
    </source>
</evidence>
<dbReference type="CDD" id="cd14096">
    <property type="entry name" value="STKc_RCK1-like"/>
    <property type="match status" value="1"/>
</dbReference>
<dbReference type="GO" id="GO:0042764">
    <property type="term" value="C:ascospore-type prospore"/>
    <property type="evidence" value="ECO:0007669"/>
    <property type="project" value="EnsemblFungi"/>
</dbReference>
<keyword evidence="1" id="KW-0547">Nucleotide-binding</keyword>
<evidence type="ECO:0000313" key="5">
    <source>
        <dbReference type="JaponicusDB" id="SJAG_01084"/>
    </source>
</evidence>
<dbReference type="GO" id="GO:0071470">
    <property type="term" value="P:cellular response to osmotic stress"/>
    <property type="evidence" value="ECO:0007669"/>
    <property type="project" value="EnsemblFungi"/>
</dbReference>
<dbReference type="FunFam" id="3.30.200.20:FF:000042">
    <property type="entry name" value="Aurora kinase A"/>
    <property type="match status" value="1"/>
</dbReference>
<dbReference type="EMBL" id="KE651166">
    <property type="protein sequence ID" value="EEB06058.1"/>
    <property type="molecule type" value="Genomic_DNA"/>
</dbReference>
<dbReference type="JaponicusDB" id="SJAG_01084">
    <property type="gene designation" value="srk1"/>
</dbReference>
<dbReference type="InterPro" id="IPR008271">
    <property type="entry name" value="Ser/Thr_kinase_AS"/>
</dbReference>
<feature type="domain" description="Protein kinase" evidence="3">
    <location>
        <begin position="96"/>
        <end position="391"/>
    </location>
</feature>
<dbReference type="GO" id="GO:0005730">
    <property type="term" value="C:nucleolus"/>
    <property type="evidence" value="ECO:0007669"/>
    <property type="project" value="EnsemblFungi"/>
</dbReference>
<dbReference type="GO" id="GO:0007165">
    <property type="term" value="P:signal transduction"/>
    <property type="evidence" value="ECO:0000318"/>
    <property type="project" value="GO_Central"/>
</dbReference>
<dbReference type="SMART" id="SM00220">
    <property type="entry name" value="S_TKc"/>
    <property type="match status" value="1"/>
</dbReference>
<dbReference type="STRING" id="402676.B6JXF7"/>
<dbReference type="GO" id="GO:0010972">
    <property type="term" value="P:negative regulation of G2/M transition of mitotic cell cycle"/>
    <property type="evidence" value="ECO:0007669"/>
    <property type="project" value="EnsemblFungi"/>
</dbReference>
<sequence>MLILDKNGERITDLNITKEMKDPKTVKFYDETGEHAVSESVTSADVDEVTDHAASEVPKEHNRVAYDKAIEDMVEKIVLEESSGRHFPELPGLENFHLLEQMGDGAFSIVYKAVNIKTGEKVAIKVIHKMLKSEDGTWKPSGVDPASILKEVQIMRRLKHPNIIQLLDFIQTEQHFFLILELADGGELFHQIVRLTYFSEDLSRHVIKQVAEAIRYLHEECGVVHRDIKPENLLFDRIDFVKSRVRRFRKGDDESKEDEGEFIPGVGAGTIGRIRLADFGLSKVVWDSHTKTPCGTMGYTAPEIVQDQTYSKSVDMWALGCVLYTILCGFPPFYDESIPALTKKVSQGQYTFLSPWWDDISKGAQDLISHLLTVDPKSRYDIHQFLAHPWIVGTEEPTFPASDAPPTGKPESAFEFDLMTPTDVQAATVRTPGVTSLREVFNISYAAHRMEIEKNRRKVIKQNYANFFNDLDDLDEGDEEFNSSNSTVIEESVLSDGDGGHRISTKATVSPIACQRKRRETSHRAFDLNINNSTLFTRRHRNAVH</sequence>
<dbReference type="PROSITE" id="PS00108">
    <property type="entry name" value="PROTEIN_KINASE_ST"/>
    <property type="match status" value="1"/>
</dbReference>
<dbReference type="PROSITE" id="PS50011">
    <property type="entry name" value="PROTEIN_KINASE_DOM"/>
    <property type="match status" value="1"/>
</dbReference>